<sequence length="181" mass="20605">MQFRSPYEHSVQELLNTKSELMTREGKYRAVYLVLINNDTTKHRMKSAAKLGVGACVSSLLAQYQTSLFLDYRGSWRLAQAQMRNQIRDSGFQFASEMVALMNRFLFETEAGDFPGRFCDNIHKILGALARAKNTLNFYSASVISLYEELALSLVRAEIYIQKLALTNLDFLSKASRVPRS</sequence>
<keyword evidence="2" id="KW-1185">Reference proteome</keyword>
<organism evidence="1 2">
    <name type="scientific">Choiromyces venosus 120613-1</name>
    <dbReference type="NCBI Taxonomy" id="1336337"/>
    <lineage>
        <taxon>Eukaryota</taxon>
        <taxon>Fungi</taxon>
        <taxon>Dikarya</taxon>
        <taxon>Ascomycota</taxon>
        <taxon>Pezizomycotina</taxon>
        <taxon>Pezizomycetes</taxon>
        <taxon>Pezizales</taxon>
        <taxon>Tuberaceae</taxon>
        <taxon>Choiromyces</taxon>
    </lineage>
</organism>
<protein>
    <submittedName>
        <fullName evidence="1">Uncharacterized protein</fullName>
    </submittedName>
</protein>
<dbReference type="EMBL" id="ML120372">
    <property type="protein sequence ID" value="RPB01629.1"/>
    <property type="molecule type" value="Genomic_DNA"/>
</dbReference>
<gene>
    <name evidence="1" type="ORF">L873DRAFT_637541</name>
</gene>
<name>A0A3N4JX84_9PEZI</name>
<dbReference type="AlphaFoldDB" id="A0A3N4JX84"/>
<dbReference type="Proteomes" id="UP000276215">
    <property type="component" value="Unassembled WGS sequence"/>
</dbReference>
<proteinExistence type="predicted"/>
<evidence type="ECO:0000313" key="2">
    <source>
        <dbReference type="Proteomes" id="UP000276215"/>
    </source>
</evidence>
<dbReference type="OrthoDB" id="5451973at2759"/>
<evidence type="ECO:0000313" key="1">
    <source>
        <dbReference type="EMBL" id="RPB01629.1"/>
    </source>
</evidence>
<reference evidence="1 2" key="1">
    <citation type="journal article" date="2018" name="Nat. Ecol. Evol.">
        <title>Pezizomycetes genomes reveal the molecular basis of ectomycorrhizal truffle lifestyle.</title>
        <authorList>
            <person name="Murat C."/>
            <person name="Payen T."/>
            <person name="Noel B."/>
            <person name="Kuo A."/>
            <person name="Morin E."/>
            <person name="Chen J."/>
            <person name="Kohler A."/>
            <person name="Krizsan K."/>
            <person name="Balestrini R."/>
            <person name="Da Silva C."/>
            <person name="Montanini B."/>
            <person name="Hainaut M."/>
            <person name="Levati E."/>
            <person name="Barry K.W."/>
            <person name="Belfiori B."/>
            <person name="Cichocki N."/>
            <person name="Clum A."/>
            <person name="Dockter R.B."/>
            <person name="Fauchery L."/>
            <person name="Guy J."/>
            <person name="Iotti M."/>
            <person name="Le Tacon F."/>
            <person name="Lindquist E.A."/>
            <person name="Lipzen A."/>
            <person name="Malagnac F."/>
            <person name="Mello A."/>
            <person name="Molinier V."/>
            <person name="Miyauchi S."/>
            <person name="Poulain J."/>
            <person name="Riccioni C."/>
            <person name="Rubini A."/>
            <person name="Sitrit Y."/>
            <person name="Splivallo R."/>
            <person name="Traeger S."/>
            <person name="Wang M."/>
            <person name="Zifcakova L."/>
            <person name="Wipf D."/>
            <person name="Zambonelli A."/>
            <person name="Paolocci F."/>
            <person name="Nowrousian M."/>
            <person name="Ottonello S."/>
            <person name="Baldrian P."/>
            <person name="Spatafora J.W."/>
            <person name="Henrissat B."/>
            <person name="Nagy L.G."/>
            <person name="Aury J.M."/>
            <person name="Wincker P."/>
            <person name="Grigoriev I.V."/>
            <person name="Bonfante P."/>
            <person name="Martin F.M."/>
        </authorList>
    </citation>
    <scope>NUCLEOTIDE SEQUENCE [LARGE SCALE GENOMIC DNA]</scope>
    <source>
        <strain evidence="1 2">120613-1</strain>
    </source>
</reference>
<accession>A0A3N4JX84</accession>